<name>A0ABT8CNH7_9FLAO</name>
<dbReference type="Proteomes" id="UP001242368">
    <property type="component" value="Unassembled WGS sequence"/>
</dbReference>
<comment type="caution">
    <text evidence="2">The sequence shown here is derived from an EMBL/GenBank/DDBJ whole genome shotgun (WGS) entry which is preliminary data.</text>
</comment>
<dbReference type="EMBL" id="JAUFQU010000001">
    <property type="protein sequence ID" value="MDN3705734.1"/>
    <property type="molecule type" value="Genomic_DNA"/>
</dbReference>
<keyword evidence="1" id="KW-0472">Membrane</keyword>
<dbReference type="RefSeq" id="WP_290361889.1">
    <property type="nucleotide sequence ID" value="NZ_JAUFQU010000001.1"/>
</dbReference>
<evidence type="ECO:0000256" key="1">
    <source>
        <dbReference type="SAM" id="Phobius"/>
    </source>
</evidence>
<evidence type="ECO:0000313" key="2">
    <source>
        <dbReference type="EMBL" id="MDN3705734.1"/>
    </source>
</evidence>
<proteinExistence type="predicted"/>
<keyword evidence="1" id="KW-1133">Transmembrane helix</keyword>
<protein>
    <recommendedName>
        <fullName evidence="4">DUF2607 family protein</fullName>
    </recommendedName>
</protein>
<feature type="transmembrane region" description="Helical" evidence="1">
    <location>
        <begin position="6"/>
        <end position="22"/>
    </location>
</feature>
<keyword evidence="1" id="KW-0812">Transmembrane</keyword>
<evidence type="ECO:0000313" key="3">
    <source>
        <dbReference type="Proteomes" id="UP001242368"/>
    </source>
</evidence>
<gene>
    <name evidence="2" type="ORF">QW060_01160</name>
</gene>
<organism evidence="2 3">
    <name type="scientific">Paenimyroides ceti</name>
    <dbReference type="NCBI Taxonomy" id="395087"/>
    <lineage>
        <taxon>Bacteria</taxon>
        <taxon>Pseudomonadati</taxon>
        <taxon>Bacteroidota</taxon>
        <taxon>Flavobacteriia</taxon>
        <taxon>Flavobacteriales</taxon>
        <taxon>Flavobacteriaceae</taxon>
        <taxon>Paenimyroides</taxon>
    </lineage>
</organism>
<sequence>MKQKWVFSNFILSMLVVCTIMYQSMHSFVHILEEIHHEKIADGHHEHTSLDGKKCSVCNFTFSPFTPVDFFSLQVLPKIVSHKQYTYQEQSFAASPIIYFSLRGPPIV</sequence>
<reference evidence="3" key="1">
    <citation type="journal article" date="2019" name="Int. J. Syst. Evol. Microbiol.">
        <title>The Global Catalogue of Microorganisms (GCM) 10K type strain sequencing project: providing services to taxonomists for standard genome sequencing and annotation.</title>
        <authorList>
            <consortium name="The Broad Institute Genomics Platform"/>
            <consortium name="The Broad Institute Genome Sequencing Center for Infectious Disease"/>
            <person name="Wu L."/>
            <person name="Ma J."/>
        </authorList>
    </citation>
    <scope>NUCLEOTIDE SEQUENCE [LARGE SCALE GENOMIC DNA]</scope>
    <source>
        <strain evidence="3">CECT 7184</strain>
    </source>
</reference>
<accession>A0ABT8CNH7</accession>
<evidence type="ECO:0008006" key="4">
    <source>
        <dbReference type="Google" id="ProtNLM"/>
    </source>
</evidence>
<keyword evidence="3" id="KW-1185">Reference proteome</keyword>